<keyword evidence="2" id="KW-1185">Reference proteome</keyword>
<gene>
    <name evidence="1" type="ORF">KPL27_05025</name>
</gene>
<proteinExistence type="predicted"/>
<evidence type="ECO:0000313" key="2">
    <source>
        <dbReference type="Proteomes" id="UP000740830"/>
    </source>
</evidence>
<protein>
    <submittedName>
        <fullName evidence="1">Uncharacterized protein</fullName>
    </submittedName>
</protein>
<organism evidence="1 2">
    <name type="scientific">Clostridium algidicarnis</name>
    <dbReference type="NCBI Taxonomy" id="37659"/>
    <lineage>
        <taxon>Bacteria</taxon>
        <taxon>Bacillati</taxon>
        <taxon>Bacillota</taxon>
        <taxon>Clostridia</taxon>
        <taxon>Eubacteriales</taxon>
        <taxon>Clostridiaceae</taxon>
        <taxon>Clostridium</taxon>
    </lineage>
</organism>
<sequence length="134" mass="15650">MHIAHPIFKIYRKNCARWCKSIIKDAIEMLLDHKLVNHNGPSTVITAINRQADHNRDILHVLHYITEKRSEDIYTIEDVIPLYNLEFKLYVGEKQVKAVKIVPELKSIDFTSTDGYIIFNVDKIEGHNMVSIEY</sequence>
<accession>A0ABS6C1W3</accession>
<reference evidence="1 2" key="1">
    <citation type="submission" date="2021-06" db="EMBL/GenBank/DDBJ databases">
        <title>Clostridia strains as spoilage organisms.</title>
        <authorList>
            <person name="Wambui J."/>
            <person name="Stephan R."/>
            <person name="Stevens M.J.A."/>
        </authorList>
    </citation>
    <scope>NUCLEOTIDE SEQUENCE [LARGE SCALE GENOMIC DNA]</scope>
    <source>
        <strain evidence="1 2">CM013</strain>
    </source>
</reference>
<evidence type="ECO:0000313" key="1">
    <source>
        <dbReference type="EMBL" id="MBU3219467.1"/>
    </source>
</evidence>
<dbReference type="Proteomes" id="UP000740830">
    <property type="component" value="Unassembled WGS sequence"/>
</dbReference>
<comment type="caution">
    <text evidence="1">The sequence shown here is derived from an EMBL/GenBank/DDBJ whole genome shotgun (WGS) entry which is preliminary data.</text>
</comment>
<dbReference type="EMBL" id="JAHLDG010000006">
    <property type="protein sequence ID" value="MBU3219467.1"/>
    <property type="molecule type" value="Genomic_DNA"/>
</dbReference>
<dbReference type="RefSeq" id="WP_216131503.1">
    <property type="nucleotide sequence ID" value="NZ_JAHLDG010000006.1"/>
</dbReference>
<name>A0ABS6C1W3_9CLOT</name>